<sequence>MKKVLEFFKKFWWLVLAIFTFVLGISLLERERKELQKKQKELKKEQKRLEKEAEEIEKTKYFDNPDSAAKFLNDALRKRK</sequence>
<dbReference type="Proteomes" id="UP000185490">
    <property type="component" value="Chromosome"/>
</dbReference>
<evidence type="ECO:0000256" key="2">
    <source>
        <dbReference type="SAM" id="Phobius"/>
    </source>
</evidence>
<evidence type="ECO:0000259" key="3">
    <source>
        <dbReference type="PROSITE" id="PS51707"/>
    </source>
</evidence>
<evidence type="ECO:0000256" key="1">
    <source>
        <dbReference type="SAM" id="Coils"/>
    </source>
</evidence>
<keyword evidence="1" id="KW-0175">Coiled coil</keyword>
<keyword evidence="2" id="KW-0812">Transmembrane</keyword>
<dbReference type="RefSeq" id="WP_012057649.1">
    <property type="nucleotide sequence ID" value="NZ_CP007389.1"/>
</dbReference>
<feature type="transmembrane region" description="Helical" evidence="2">
    <location>
        <begin position="12"/>
        <end position="28"/>
    </location>
</feature>
<keyword evidence="2" id="KW-1133">Transmembrane helix</keyword>
<reference evidence="4 5" key="1">
    <citation type="submission" date="2014-02" db="EMBL/GenBank/DDBJ databases">
        <title>Diversity of Thermotogales isolates from hydrothermal vents.</title>
        <authorList>
            <person name="Haverkamp T.H.A."/>
            <person name="Lossouarn J."/>
            <person name="Geslin C."/>
            <person name="Nesbo C.L."/>
        </authorList>
    </citation>
    <scope>NUCLEOTIDE SEQUENCE [LARGE SCALE GENOMIC DNA]</scope>
    <source>
        <strain evidence="4 5">431</strain>
    </source>
</reference>
<name>A0ABN4UWC1_9BACT</name>
<keyword evidence="5" id="KW-1185">Reference proteome</keyword>
<accession>A0ABN4UWC1</accession>
<organism evidence="4 5">
    <name type="scientific">Thermosipho melanesiensis</name>
    <dbReference type="NCBI Taxonomy" id="46541"/>
    <lineage>
        <taxon>Bacteria</taxon>
        <taxon>Thermotogati</taxon>
        <taxon>Thermotogota</taxon>
        <taxon>Thermotogae</taxon>
        <taxon>Thermotogales</taxon>
        <taxon>Fervidobacteriaceae</taxon>
        <taxon>Thermosipho</taxon>
    </lineage>
</organism>
<evidence type="ECO:0000313" key="5">
    <source>
        <dbReference type="Proteomes" id="UP000185490"/>
    </source>
</evidence>
<proteinExistence type="predicted"/>
<keyword evidence="2" id="KW-0472">Membrane</keyword>
<protein>
    <recommendedName>
        <fullName evidence="3">CYTH domain-containing protein</fullName>
    </recommendedName>
</protein>
<gene>
    <name evidence="4" type="ORF">BW47_07650</name>
</gene>
<feature type="coiled-coil region" evidence="1">
    <location>
        <begin position="25"/>
        <end position="59"/>
    </location>
</feature>
<dbReference type="EMBL" id="CP007389">
    <property type="protein sequence ID" value="APT74369.1"/>
    <property type="molecule type" value="Genomic_DNA"/>
</dbReference>
<feature type="domain" description="CYTH" evidence="3">
    <location>
        <begin position="27"/>
        <end position="80"/>
    </location>
</feature>
<dbReference type="PROSITE" id="PS51707">
    <property type="entry name" value="CYTH"/>
    <property type="match status" value="1"/>
</dbReference>
<dbReference type="InterPro" id="IPR023577">
    <property type="entry name" value="CYTH_domain"/>
</dbReference>
<evidence type="ECO:0000313" key="4">
    <source>
        <dbReference type="EMBL" id="APT74369.1"/>
    </source>
</evidence>